<evidence type="ECO:0000313" key="1">
    <source>
        <dbReference type="EMBL" id="CAA9290539.1"/>
    </source>
</evidence>
<sequence>MRVILTGAEYVGKSALAEALRVWGLEHGFRFHMDDHFTIPDNSLRTDEERRYAQEAPPAMKERFQRFQIHYHLRLLQKYDDICLVGFHSEEAVYGPRYYYGRPVPQDYHRQIEPEMPRDTLYCLLTAHPDRLRERRRAAPHEYELVPEGDLEAVRTDFEREFTACWIKRKFRLDTSELSLDQLLPAFLAVAKGFMTERDLLRLQAYGAAT</sequence>
<gene>
    <name evidence="1" type="ORF">AVDCRST_MAG77-4685</name>
</gene>
<dbReference type="EMBL" id="CADCTC010000248">
    <property type="protein sequence ID" value="CAA9290539.1"/>
    <property type="molecule type" value="Genomic_DNA"/>
</dbReference>
<dbReference type="Gene3D" id="3.40.50.300">
    <property type="entry name" value="P-loop containing nucleotide triphosphate hydrolases"/>
    <property type="match status" value="1"/>
</dbReference>
<dbReference type="AlphaFoldDB" id="A0A6J4JXN7"/>
<evidence type="ECO:0008006" key="2">
    <source>
        <dbReference type="Google" id="ProtNLM"/>
    </source>
</evidence>
<dbReference type="SUPFAM" id="SSF52540">
    <property type="entry name" value="P-loop containing nucleoside triphosphate hydrolases"/>
    <property type="match status" value="1"/>
</dbReference>
<reference evidence="1" key="1">
    <citation type="submission" date="2020-02" db="EMBL/GenBank/DDBJ databases">
        <authorList>
            <person name="Meier V. D."/>
        </authorList>
    </citation>
    <scope>NUCLEOTIDE SEQUENCE</scope>
    <source>
        <strain evidence="1">AVDCRST_MAG77</strain>
    </source>
</reference>
<dbReference type="InterPro" id="IPR027417">
    <property type="entry name" value="P-loop_NTPase"/>
</dbReference>
<name>A0A6J4JXN7_9CHLR</name>
<accession>A0A6J4JXN7</accession>
<protein>
    <recommendedName>
        <fullName evidence="2">NadR/Ttd14 AAA domain-containing protein</fullName>
    </recommendedName>
</protein>
<proteinExistence type="predicted"/>
<organism evidence="1">
    <name type="scientific">uncultured Chloroflexota bacterium</name>
    <dbReference type="NCBI Taxonomy" id="166587"/>
    <lineage>
        <taxon>Bacteria</taxon>
        <taxon>Bacillati</taxon>
        <taxon>Chloroflexota</taxon>
        <taxon>environmental samples</taxon>
    </lineage>
</organism>